<evidence type="ECO:0000256" key="1">
    <source>
        <dbReference type="SAM" id="Phobius"/>
    </source>
</evidence>
<dbReference type="Proteomes" id="UP000018004">
    <property type="component" value="Unassembled WGS sequence"/>
</dbReference>
<keyword evidence="1" id="KW-0812">Transmembrane</keyword>
<evidence type="ECO:0000313" key="2">
    <source>
        <dbReference type="EMBL" id="ESU28862.1"/>
    </source>
</evidence>
<proteinExistence type="predicted"/>
<reference evidence="2 3" key="1">
    <citation type="submission" date="2013-08" db="EMBL/GenBank/DDBJ databases">
        <title>Flavobacterium limnosediminis JC2902 genome sequencing.</title>
        <authorList>
            <person name="Lee K."/>
            <person name="Yi H."/>
            <person name="Park S."/>
            <person name="Chun J."/>
        </authorList>
    </citation>
    <scope>NUCLEOTIDE SEQUENCE [LARGE SCALE GENOMIC DNA]</scope>
    <source>
        <strain evidence="2 3">JC2902</strain>
    </source>
</reference>
<name>V6SRP7_9FLAO</name>
<gene>
    <name evidence="2" type="ORF">FLJC2902T_14590</name>
</gene>
<dbReference type="EMBL" id="AVGG01000005">
    <property type="protein sequence ID" value="ESU28862.1"/>
    <property type="molecule type" value="Genomic_DNA"/>
</dbReference>
<feature type="transmembrane region" description="Helical" evidence="1">
    <location>
        <begin position="16"/>
        <end position="35"/>
    </location>
</feature>
<keyword evidence="1" id="KW-1133">Transmembrane helix</keyword>
<keyword evidence="3" id="KW-1185">Reference proteome</keyword>
<protein>
    <submittedName>
        <fullName evidence="2">Uncharacterized protein</fullName>
    </submittedName>
</protein>
<keyword evidence="1" id="KW-0472">Membrane</keyword>
<organism evidence="2 3">
    <name type="scientific">Flavobacterium limnosediminis JC2902</name>
    <dbReference type="NCBI Taxonomy" id="1341181"/>
    <lineage>
        <taxon>Bacteria</taxon>
        <taxon>Pseudomonadati</taxon>
        <taxon>Bacteroidota</taxon>
        <taxon>Flavobacteriia</taxon>
        <taxon>Flavobacteriales</taxon>
        <taxon>Flavobacteriaceae</taxon>
        <taxon>Flavobacterium</taxon>
    </lineage>
</organism>
<evidence type="ECO:0000313" key="3">
    <source>
        <dbReference type="Proteomes" id="UP000018004"/>
    </source>
</evidence>
<dbReference type="AlphaFoldDB" id="V6SRP7"/>
<comment type="caution">
    <text evidence="2">The sequence shown here is derived from an EMBL/GenBank/DDBJ whole genome shotgun (WGS) entry which is preliminary data.</text>
</comment>
<accession>V6SRP7</accession>
<dbReference type="PATRIC" id="fig|1341181.4.peg.1435"/>
<sequence>MALAFVGMRAYLKNKTTTFTVAVLFGLFVGTVTNPRYRAKLDFKRNEMHN</sequence>